<feature type="transmembrane region" description="Helical" evidence="6">
    <location>
        <begin position="296"/>
        <end position="316"/>
    </location>
</feature>
<dbReference type="OrthoDB" id="9771451at2"/>
<proteinExistence type="predicted"/>
<dbReference type="RefSeq" id="WP_145025212.1">
    <property type="nucleotide sequence ID" value="NZ_VLLN01000030.1"/>
</dbReference>
<dbReference type="InterPro" id="IPR036259">
    <property type="entry name" value="MFS_trans_sf"/>
</dbReference>
<accession>A0A562V8F7</accession>
<sequence length="417" mass="43431">MEQVEKHTGYRWLVLLAGCMAICSIYVDMIAYAPILGEVAGKLKIELGAATNLMMGFVLSVACVLIWGGVVCDKFGITVAMVLGLLCSTVPTALIPLIGGNFTAVMLARLVQGASVGFVFATIGPILALWFPPKEHGMASGLLIGSISLGCALGVFASPAILAMTGGWEKTVFILGTPGWVAILLVMVITRKSPPNLGIAQAQSPSAPPRDEMSFVGALACPITWLGSLIVFCNAWAMYCLYNLVPPYLAANPPMGLGLGAAMSGKLSIAVTIIGLFATIFGGIFFDKVAKGNSRVAAIIGFLISACVIVILLPMVSQSIGVLALCLLISGWGIPFMGPSLSAFIAMNYPPSIVGRMIGWWFGFGTFGGAAGLYLGGMSISKSGNFYLAIGMISIASIVGVLLSLFLKSNRKLPVAC</sequence>
<feature type="transmembrane region" description="Helical" evidence="6">
    <location>
        <begin position="47"/>
        <end position="68"/>
    </location>
</feature>
<feature type="transmembrane region" description="Helical" evidence="6">
    <location>
        <begin position="110"/>
        <end position="130"/>
    </location>
</feature>
<evidence type="ECO:0000259" key="7">
    <source>
        <dbReference type="PROSITE" id="PS50850"/>
    </source>
</evidence>
<dbReference type="InterPro" id="IPR011701">
    <property type="entry name" value="MFS"/>
</dbReference>
<evidence type="ECO:0000313" key="9">
    <source>
        <dbReference type="Proteomes" id="UP000319449"/>
    </source>
</evidence>
<evidence type="ECO:0000313" key="8">
    <source>
        <dbReference type="EMBL" id="TWJ14194.1"/>
    </source>
</evidence>
<dbReference type="Pfam" id="PF07690">
    <property type="entry name" value="MFS_1"/>
    <property type="match status" value="1"/>
</dbReference>
<dbReference type="GO" id="GO:0022857">
    <property type="term" value="F:transmembrane transporter activity"/>
    <property type="evidence" value="ECO:0007669"/>
    <property type="project" value="InterPro"/>
</dbReference>
<keyword evidence="9" id="KW-1185">Reference proteome</keyword>
<evidence type="ECO:0000256" key="1">
    <source>
        <dbReference type="ARBA" id="ARBA00004651"/>
    </source>
</evidence>
<dbReference type="Proteomes" id="UP000319449">
    <property type="component" value="Unassembled WGS sequence"/>
</dbReference>
<feature type="transmembrane region" description="Helical" evidence="6">
    <location>
        <begin position="171"/>
        <end position="189"/>
    </location>
</feature>
<reference evidence="8 9" key="1">
    <citation type="submission" date="2019-07" db="EMBL/GenBank/DDBJ databases">
        <title>Genomic Encyclopedia of Archaeal and Bacterial Type Strains, Phase II (KMG-II): from individual species to whole genera.</title>
        <authorList>
            <person name="Goeker M."/>
        </authorList>
    </citation>
    <scope>NUCLEOTIDE SEQUENCE [LARGE SCALE GENOMIC DNA]</scope>
    <source>
        <strain evidence="8 9">ATCC BAA-1139</strain>
    </source>
</reference>
<feature type="transmembrane region" description="Helical" evidence="6">
    <location>
        <begin position="386"/>
        <end position="407"/>
    </location>
</feature>
<feature type="transmembrane region" description="Helical" evidence="6">
    <location>
        <begin position="75"/>
        <end position="98"/>
    </location>
</feature>
<feature type="transmembrane region" description="Helical" evidence="6">
    <location>
        <begin position="358"/>
        <end position="380"/>
    </location>
</feature>
<evidence type="ECO:0000256" key="4">
    <source>
        <dbReference type="ARBA" id="ARBA00022989"/>
    </source>
</evidence>
<feature type="transmembrane region" description="Helical" evidence="6">
    <location>
        <begin position="215"/>
        <end position="239"/>
    </location>
</feature>
<name>A0A562V8F7_9BACT</name>
<protein>
    <submittedName>
        <fullName evidence="8">Putative MFS family arabinose efflux permease</fullName>
    </submittedName>
</protein>
<dbReference type="SUPFAM" id="SSF103473">
    <property type="entry name" value="MFS general substrate transporter"/>
    <property type="match status" value="1"/>
</dbReference>
<dbReference type="PANTHER" id="PTHR43124:SF3">
    <property type="entry name" value="CHLORAMPHENICOL EFFLUX PUMP RV0191"/>
    <property type="match status" value="1"/>
</dbReference>
<keyword evidence="3 6" id="KW-0812">Transmembrane</keyword>
<evidence type="ECO:0000256" key="6">
    <source>
        <dbReference type="SAM" id="Phobius"/>
    </source>
</evidence>
<feature type="transmembrane region" description="Helical" evidence="6">
    <location>
        <begin position="142"/>
        <end position="165"/>
    </location>
</feature>
<dbReference type="InterPro" id="IPR020846">
    <property type="entry name" value="MFS_dom"/>
</dbReference>
<keyword evidence="2" id="KW-1003">Cell membrane</keyword>
<comment type="subcellular location">
    <subcellularLocation>
        <location evidence="1">Cell membrane</location>
        <topology evidence="1">Multi-pass membrane protein</topology>
    </subcellularLocation>
</comment>
<feature type="transmembrane region" description="Helical" evidence="6">
    <location>
        <begin position="259"/>
        <end position="284"/>
    </location>
</feature>
<dbReference type="Gene3D" id="1.20.1250.20">
    <property type="entry name" value="MFS general substrate transporter like domains"/>
    <property type="match status" value="2"/>
</dbReference>
<evidence type="ECO:0000256" key="2">
    <source>
        <dbReference type="ARBA" id="ARBA00022475"/>
    </source>
</evidence>
<evidence type="ECO:0000256" key="5">
    <source>
        <dbReference type="ARBA" id="ARBA00023136"/>
    </source>
</evidence>
<dbReference type="AlphaFoldDB" id="A0A562V8F7"/>
<dbReference type="PROSITE" id="PS50850">
    <property type="entry name" value="MFS"/>
    <property type="match status" value="1"/>
</dbReference>
<comment type="caution">
    <text evidence="8">The sequence shown here is derived from an EMBL/GenBank/DDBJ whole genome shotgun (WGS) entry which is preliminary data.</text>
</comment>
<dbReference type="PANTHER" id="PTHR43124">
    <property type="entry name" value="PURINE EFFLUX PUMP PBUE"/>
    <property type="match status" value="1"/>
</dbReference>
<organism evidence="8 9">
    <name type="scientific">Geobacter argillaceus</name>
    <dbReference type="NCBI Taxonomy" id="345631"/>
    <lineage>
        <taxon>Bacteria</taxon>
        <taxon>Pseudomonadati</taxon>
        <taxon>Thermodesulfobacteriota</taxon>
        <taxon>Desulfuromonadia</taxon>
        <taxon>Geobacterales</taxon>
        <taxon>Geobacteraceae</taxon>
        <taxon>Geobacter</taxon>
    </lineage>
</organism>
<evidence type="ECO:0000256" key="3">
    <source>
        <dbReference type="ARBA" id="ARBA00022692"/>
    </source>
</evidence>
<dbReference type="EMBL" id="VLLN01000030">
    <property type="protein sequence ID" value="TWJ14194.1"/>
    <property type="molecule type" value="Genomic_DNA"/>
</dbReference>
<keyword evidence="4 6" id="KW-1133">Transmembrane helix</keyword>
<dbReference type="GO" id="GO:0005886">
    <property type="term" value="C:plasma membrane"/>
    <property type="evidence" value="ECO:0007669"/>
    <property type="project" value="UniProtKB-SubCell"/>
</dbReference>
<feature type="transmembrane region" description="Helical" evidence="6">
    <location>
        <begin position="12"/>
        <end position="35"/>
    </location>
</feature>
<keyword evidence="5 6" id="KW-0472">Membrane</keyword>
<gene>
    <name evidence="8" type="ORF">JN12_03529</name>
</gene>
<feature type="domain" description="Major facilitator superfamily (MFS) profile" evidence="7">
    <location>
        <begin position="14"/>
        <end position="412"/>
    </location>
</feature>
<dbReference type="InterPro" id="IPR050189">
    <property type="entry name" value="MFS_Efflux_Transporters"/>
</dbReference>
<feature type="transmembrane region" description="Helical" evidence="6">
    <location>
        <begin position="322"/>
        <end position="346"/>
    </location>
</feature>